<dbReference type="RefSeq" id="XP_025364906.1">
    <property type="nucleotide sequence ID" value="XM_025509958.1"/>
</dbReference>
<dbReference type="GeneID" id="37031781"/>
<dbReference type="AlphaFoldDB" id="A0A316UZ65"/>
<reference evidence="2 3" key="1">
    <citation type="journal article" date="2018" name="Mol. Biol. Evol.">
        <title>Broad Genomic Sampling Reveals a Smut Pathogenic Ancestry of the Fungal Clade Ustilaginomycotina.</title>
        <authorList>
            <person name="Kijpornyongpan T."/>
            <person name="Mondo S.J."/>
            <person name="Barry K."/>
            <person name="Sandor L."/>
            <person name="Lee J."/>
            <person name="Lipzen A."/>
            <person name="Pangilinan J."/>
            <person name="LaButti K."/>
            <person name="Hainaut M."/>
            <person name="Henrissat B."/>
            <person name="Grigoriev I.V."/>
            <person name="Spatafora J.W."/>
            <person name="Aime M.C."/>
        </authorList>
    </citation>
    <scope>NUCLEOTIDE SEQUENCE [LARGE SCALE GENOMIC DNA]</scope>
    <source>
        <strain evidence="2 3">MCA 5214</strain>
    </source>
</reference>
<feature type="region of interest" description="Disordered" evidence="1">
    <location>
        <begin position="187"/>
        <end position="376"/>
    </location>
</feature>
<keyword evidence="3" id="KW-1185">Reference proteome</keyword>
<accession>A0A316UZ65</accession>
<evidence type="ECO:0000313" key="2">
    <source>
        <dbReference type="EMBL" id="PWN30294.1"/>
    </source>
</evidence>
<feature type="compositionally biased region" description="Gly residues" evidence="1">
    <location>
        <begin position="356"/>
        <end position="368"/>
    </location>
</feature>
<feature type="compositionally biased region" description="Low complexity" evidence="1">
    <location>
        <begin position="222"/>
        <end position="235"/>
    </location>
</feature>
<protein>
    <recommendedName>
        <fullName evidence="4">Rpr2-domain-containing protein</fullName>
    </recommendedName>
</protein>
<dbReference type="EMBL" id="KZ819662">
    <property type="protein sequence ID" value="PWN30294.1"/>
    <property type="molecule type" value="Genomic_DNA"/>
</dbReference>
<name>A0A316UZ65_9BASI</name>
<sequence>MDARSATQDATLYLLHAAFVLAVGNDATRGHRDQSASSSSQPLPLLGATQARKFLQAVLDQTTTSEIAEGATGKRRRLAGGGGCGARRSLWLEGDGRKSDSTVAATASICSALDHLPAHWRLHNVLCQGCGSIALPGITTASTRGKRRRDFDCLVCCKGHGGQGRMRNGGFAAVGLHDEDEKVMKSSKAAFASARKRRTGAKSHGSQPLMATIMEPKPPRGASRSASMTSASANAKGKEASRELATAAPSPPAPSTSDRASSSRSEYVAKPTSLSSTAKQTNKDVQPVRQAQQLSAPTSPSKPLLRGATAGSAPGTDRHEKRHDHKAALRAMLSKDKGSGTARDKKKGQPKADGSRQGGATGGGGGGLADFLAGLS</sequence>
<evidence type="ECO:0000256" key="1">
    <source>
        <dbReference type="SAM" id="MobiDB-lite"/>
    </source>
</evidence>
<evidence type="ECO:0000313" key="3">
    <source>
        <dbReference type="Proteomes" id="UP000245884"/>
    </source>
</evidence>
<evidence type="ECO:0008006" key="4">
    <source>
        <dbReference type="Google" id="ProtNLM"/>
    </source>
</evidence>
<organism evidence="2 3">
    <name type="scientific">Jaminaea rosea</name>
    <dbReference type="NCBI Taxonomy" id="1569628"/>
    <lineage>
        <taxon>Eukaryota</taxon>
        <taxon>Fungi</taxon>
        <taxon>Dikarya</taxon>
        <taxon>Basidiomycota</taxon>
        <taxon>Ustilaginomycotina</taxon>
        <taxon>Exobasidiomycetes</taxon>
        <taxon>Microstromatales</taxon>
        <taxon>Microstromatales incertae sedis</taxon>
        <taxon>Jaminaea</taxon>
    </lineage>
</organism>
<feature type="compositionally biased region" description="Polar residues" evidence="1">
    <location>
        <begin position="272"/>
        <end position="301"/>
    </location>
</feature>
<dbReference type="Proteomes" id="UP000245884">
    <property type="component" value="Unassembled WGS sequence"/>
</dbReference>
<gene>
    <name evidence="2" type="ORF">BDZ90DRAFT_9268</name>
</gene>
<feature type="compositionally biased region" description="Low complexity" evidence="1">
    <location>
        <begin position="255"/>
        <end position="265"/>
    </location>
</feature>
<proteinExistence type="predicted"/>